<evidence type="ECO:0000313" key="3">
    <source>
        <dbReference type="EMBL" id="QDT55503.1"/>
    </source>
</evidence>
<keyword evidence="4" id="KW-1185">Reference proteome</keyword>
<dbReference type="Gene3D" id="1.10.260.40">
    <property type="entry name" value="lambda repressor-like DNA-binding domains"/>
    <property type="match status" value="1"/>
</dbReference>
<dbReference type="OrthoDB" id="4282897at2"/>
<reference evidence="3 4" key="1">
    <citation type="submission" date="2019-02" db="EMBL/GenBank/DDBJ databases">
        <title>Deep-cultivation of Planctomycetes and their phenomic and genomic characterization uncovers novel biology.</title>
        <authorList>
            <person name="Wiegand S."/>
            <person name="Jogler M."/>
            <person name="Boedeker C."/>
            <person name="Pinto D."/>
            <person name="Vollmers J."/>
            <person name="Rivas-Marin E."/>
            <person name="Kohn T."/>
            <person name="Peeters S.H."/>
            <person name="Heuer A."/>
            <person name="Rast P."/>
            <person name="Oberbeckmann S."/>
            <person name="Bunk B."/>
            <person name="Jeske O."/>
            <person name="Meyerdierks A."/>
            <person name="Storesund J.E."/>
            <person name="Kallscheuer N."/>
            <person name="Luecker S."/>
            <person name="Lage O.M."/>
            <person name="Pohl T."/>
            <person name="Merkel B.J."/>
            <person name="Hornburger P."/>
            <person name="Mueller R.-W."/>
            <person name="Bruemmer F."/>
            <person name="Labrenz M."/>
            <person name="Spormann A.M."/>
            <person name="Op den Camp H."/>
            <person name="Overmann J."/>
            <person name="Amann R."/>
            <person name="Jetten M.S.M."/>
            <person name="Mascher T."/>
            <person name="Medema M.H."/>
            <person name="Devos D.P."/>
            <person name="Kaster A.-K."/>
            <person name="Ovreas L."/>
            <person name="Rohde M."/>
            <person name="Galperin M.Y."/>
            <person name="Jogler C."/>
        </authorList>
    </citation>
    <scope>NUCLEOTIDE SEQUENCE [LARGE SCALE GENOMIC DNA]</scope>
    <source>
        <strain evidence="3 4">Pan44</strain>
    </source>
</reference>
<organism evidence="3 4">
    <name type="scientific">Caulifigura coniformis</name>
    <dbReference type="NCBI Taxonomy" id="2527983"/>
    <lineage>
        <taxon>Bacteria</taxon>
        <taxon>Pseudomonadati</taxon>
        <taxon>Planctomycetota</taxon>
        <taxon>Planctomycetia</taxon>
        <taxon>Planctomycetales</taxon>
        <taxon>Planctomycetaceae</taxon>
        <taxon>Caulifigura</taxon>
    </lineage>
</organism>
<evidence type="ECO:0000313" key="4">
    <source>
        <dbReference type="Proteomes" id="UP000315700"/>
    </source>
</evidence>
<dbReference type="InterPro" id="IPR001387">
    <property type="entry name" value="Cro/C1-type_HTH"/>
</dbReference>
<dbReference type="SMART" id="SM00530">
    <property type="entry name" value="HTH_XRE"/>
    <property type="match status" value="1"/>
</dbReference>
<sequence length="115" mass="12883">MNELLQQLDKRRRMVQMTQTHLAFQSGLTQAAVSNILAGKTSPTLATLKALVTAMGGKVTVEFPTEPYQFRNQRAEWLDRSPSSGMVWTIHKDWQSLPPLPRRPAPKPTGKPDNS</sequence>
<feature type="domain" description="HTH cro/C1-type" evidence="2">
    <location>
        <begin position="8"/>
        <end position="63"/>
    </location>
</feature>
<evidence type="ECO:0000256" key="1">
    <source>
        <dbReference type="SAM" id="MobiDB-lite"/>
    </source>
</evidence>
<name>A0A517SHA4_9PLAN</name>
<gene>
    <name evidence="3" type="ORF">Pan44_35470</name>
</gene>
<dbReference type="AlphaFoldDB" id="A0A517SHA4"/>
<dbReference type="PROSITE" id="PS50943">
    <property type="entry name" value="HTH_CROC1"/>
    <property type="match status" value="1"/>
</dbReference>
<accession>A0A517SHA4</accession>
<dbReference type="Pfam" id="PF01381">
    <property type="entry name" value="HTH_3"/>
    <property type="match status" value="1"/>
</dbReference>
<feature type="region of interest" description="Disordered" evidence="1">
    <location>
        <begin position="93"/>
        <end position="115"/>
    </location>
</feature>
<dbReference type="SUPFAM" id="SSF47413">
    <property type="entry name" value="lambda repressor-like DNA-binding domains"/>
    <property type="match status" value="1"/>
</dbReference>
<dbReference type="Proteomes" id="UP000315700">
    <property type="component" value="Chromosome"/>
</dbReference>
<dbReference type="InParanoid" id="A0A517SHA4"/>
<proteinExistence type="predicted"/>
<protein>
    <submittedName>
        <fullName evidence="3">Helix-turn-helix protein</fullName>
    </submittedName>
</protein>
<dbReference type="KEGG" id="ccos:Pan44_35470"/>
<dbReference type="CDD" id="cd00093">
    <property type="entry name" value="HTH_XRE"/>
    <property type="match status" value="1"/>
</dbReference>
<feature type="compositionally biased region" description="Pro residues" evidence="1">
    <location>
        <begin position="98"/>
        <end position="109"/>
    </location>
</feature>
<dbReference type="InterPro" id="IPR010982">
    <property type="entry name" value="Lambda_DNA-bd_dom_sf"/>
</dbReference>
<dbReference type="EMBL" id="CP036271">
    <property type="protein sequence ID" value="QDT55503.1"/>
    <property type="molecule type" value="Genomic_DNA"/>
</dbReference>
<dbReference type="RefSeq" id="WP_145031360.1">
    <property type="nucleotide sequence ID" value="NZ_CP036271.1"/>
</dbReference>
<evidence type="ECO:0000259" key="2">
    <source>
        <dbReference type="PROSITE" id="PS50943"/>
    </source>
</evidence>
<dbReference type="GO" id="GO:0003677">
    <property type="term" value="F:DNA binding"/>
    <property type="evidence" value="ECO:0007669"/>
    <property type="project" value="InterPro"/>
</dbReference>